<dbReference type="EMBL" id="KN612460">
    <property type="protein sequence ID" value="KHJ75727.1"/>
    <property type="molecule type" value="Genomic_DNA"/>
</dbReference>
<accession>A0A0B1RX02</accession>
<organism evidence="1 2">
    <name type="scientific">Oesophagostomum dentatum</name>
    <name type="common">Nodular worm</name>
    <dbReference type="NCBI Taxonomy" id="61180"/>
    <lineage>
        <taxon>Eukaryota</taxon>
        <taxon>Metazoa</taxon>
        <taxon>Ecdysozoa</taxon>
        <taxon>Nematoda</taxon>
        <taxon>Chromadorea</taxon>
        <taxon>Rhabditida</taxon>
        <taxon>Rhabditina</taxon>
        <taxon>Rhabditomorpha</taxon>
        <taxon>Strongyloidea</taxon>
        <taxon>Strongylidae</taxon>
        <taxon>Oesophagostomum</taxon>
    </lineage>
</organism>
<gene>
    <name evidence="1" type="ORF">OESDEN_24657</name>
</gene>
<dbReference type="PANTHER" id="PTHR31430">
    <property type="entry name" value="PROTEIN CBG22332-RELATED"/>
    <property type="match status" value="1"/>
</dbReference>
<protein>
    <submittedName>
        <fullName evidence="1">Uncharacterized protein</fullName>
    </submittedName>
</protein>
<feature type="non-terminal residue" evidence="1">
    <location>
        <position position="1"/>
    </location>
</feature>
<dbReference type="AlphaFoldDB" id="A0A0B1RX02"/>
<reference evidence="1 2" key="1">
    <citation type="submission" date="2014-03" db="EMBL/GenBank/DDBJ databases">
        <title>Draft genome of the hookworm Oesophagostomum dentatum.</title>
        <authorList>
            <person name="Mitreva M."/>
        </authorList>
    </citation>
    <scope>NUCLEOTIDE SEQUENCE [LARGE SCALE GENOMIC DNA]</scope>
    <source>
        <strain evidence="1 2">OD-Hann</strain>
    </source>
</reference>
<dbReference type="Proteomes" id="UP000053660">
    <property type="component" value="Unassembled WGS sequence"/>
</dbReference>
<dbReference type="PANTHER" id="PTHR31430:SF4">
    <property type="entry name" value="RING-TYPE DOMAIN-CONTAINING PROTEIN"/>
    <property type="match status" value="1"/>
</dbReference>
<keyword evidence="2" id="KW-1185">Reference proteome</keyword>
<evidence type="ECO:0000313" key="2">
    <source>
        <dbReference type="Proteomes" id="UP000053660"/>
    </source>
</evidence>
<dbReference type="OrthoDB" id="5862148at2759"/>
<sequence length="126" mass="14469">KVPLRCDCPCGCITDDYVQFGLCDHCICRSCYDTTKRVDRDGLRGCCNAECLDLAQQADKQKRKDARKEKHFRAKRVRSEASYCMEYDDEDLEKQMEKLWKTQKLAVSSAQSESIIPSKESITSQS</sequence>
<name>A0A0B1RX02_OESDE</name>
<proteinExistence type="predicted"/>
<evidence type="ECO:0000313" key="1">
    <source>
        <dbReference type="EMBL" id="KHJ75727.1"/>
    </source>
</evidence>